<dbReference type="PANTHER" id="PTHR43110:SF1">
    <property type="entry name" value="THIOL PEROXIDASE"/>
    <property type="match status" value="1"/>
</dbReference>
<protein>
    <submittedName>
        <fullName evidence="6">Thiol peroxidase</fullName>
    </submittedName>
</protein>
<dbReference type="Proteomes" id="UP000067598">
    <property type="component" value="Unassembled WGS sequence"/>
</dbReference>
<evidence type="ECO:0000313" key="6">
    <source>
        <dbReference type="EMBL" id="KWU02923.1"/>
    </source>
</evidence>
<dbReference type="GO" id="GO:0008379">
    <property type="term" value="F:thioredoxin peroxidase activity"/>
    <property type="evidence" value="ECO:0007669"/>
    <property type="project" value="InterPro"/>
</dbReference>
<evidence type="ECO:0000259" key="5">
    <source>
        <dbReference type="PROSITE" id="PS51352"/>
    </source>
</evidence>
<evidence type="ECO:0000256" key="4">
    <source>
        <dbReference type="ARBA" id="ARBA00023284"/>
    </source>
</evidence>
<feature type="domain" description="Thioredoxin" evidence="5">
    <location>
        <begin position="17"/>
        <end position="164"/>
    </location>
</feature>
<gene>
    <name evidence="6" type="ORF">AEL95_10020</name>
</gene>
<evidence type="ECO:0000256" key="1">
    <source>
        <dbReference type="ARBA" id="ARBA00022559"/>
    </source>
</evidence>
<evidence type="ECO:0000313" key="7">
    <source>
        <dbReference type="Proteomes" id="UP000067598"/>
    </source>
</evidence>
<dbReference type="EMBL" id="LJGP01000054">
    <property type="protein sequence ID" value="KWU02923.1"/>
    <property type="molecule type" value="Genomic_DNA"/>
</dbReference>
<evidence type="ECO:0000256" key="3">
    <source>
        <dbReference type="ARBA" id="ARBA00023157"/>
    </source>
</evidence>
<dbReference type="NCBIfam" id="NF001808">
    <property type="entry name" value="PRK00522.1"/>
    <property type="match status" value="1"/>
</dbReference>
<keyword evidence="1 6" id="KW-0575">Peroxidase</keyword>
<evidence type="ECO:0000256" key="2">
    <source>
        <dbReference type="ARBA" id="ARBA00022862"/>
    </source>
</evidence>
<dbReference type="Gene3D" id="3.40.30.10">
    <property type="entry name" value="Glutaredoxin"/>
    <property type="match status" value="1"/>
</dbReference>
<dbReference type="InterPro" id="IPR013766">
    <property type="entry name" value="Thioredoxin_domain"/>
</dbReference>
<sequence length="164" mass="18389">MKVTFKGKEVELIGTPPKIGDEMPNFTVLDKNKQEVTKDNLLGKNTLISVVPDINTPVCSIQTKTFNKTMDQFPDVNFLTISTNTSKDQQNWCAAEDVKNMQLMSDEKLSFGKATGLLIPESGILARSVWILDPNGKIVYREIVDEITHEPNYDAAINELKKLM</sequence>
<keyword evidence="3" id="KW-1015">Disulfide bond</keyword>
<organism evidence="6 7">
    <name type="scientific">Lactobacillus crispatus</name>
    <dbReference type="NCBI Taxonomy" id="47770"/>
    <lineage>
        <taxon>Bacteria</taxon>
        <taxon>Bacillati</taxon>
        <taxon>Bacillota</taxon>
        <taxon>Bacilli</taxon>
        <taxon>Lactobacillales</taxon>
        <taxon>Lactobacillaceae</taxon>
        <taxon>Lactobacillus</taxon>
    </lineage>
</organism>
<dbReference type="InterPro" id="IPR013740">
    <property type="entry name" value="Redoxin"/>
</dbReference>
<name>A0A109DCJ7_9LACO</name>
<dbReference type="PATRIC" id="fig|47770.28.peg.1616"/>
<keyword evidence="2" id="KW-0049">Antioxidant</keyword>
<dbReference type="CDD" id="cd03014">
    <property type="entry name" value="PRX_Atyp2cys"/>
    <property type="match status" value="1"/>
</dbReference>
<keyword evidence="4" id="KW-0676">Redox-active center</keyword>
<dbReference type="RefSeq" id="WP_060462545.1">
    <property type="nucleotide sequence ID" value="NZ_AP025162.1"/>
</dbReference>
<comment type="caution">
    <text evidence="6">The sequence shown here is derived from an EMBL/GenBank/DDBJ whole genome shotgun (WGS) entry which is preliminary data.</text>
</comment>
<dbReference type="SUPFAM" id="SSF52833">
    <property type="entry name" value="Thioredoxin-like"/>
    <property type="match status" value="1"/>
</dbReference>
<dbReference type="PANTHER" id="PTHR43110">
    <property type="entry name" value="THIOL PEROXIDASE"/>
    <property type="match status" value="1"/>
</dbReference>
<dbReference type="PROSITE" id="PS51352">
    <property type="entry name" value="THIOREDOXIN_2"/>
    <property type="match status" value="1"/>
</dbReference>
<dbReference type="InterPro" id="IPR050455">
    <property type="entry name" value="Tpx_Peroxidase_subfamily"/>
</dbReference>
<reference evidence="6 7" key="1">
    <citation type="journal article" date="2016" name="Microbiology (Mosc.)">
        <title>Comparison of Lactobacillus crispatus isolates from Lactobacillus-dominated vaginal microbiomes with isolates from microbiomes containing bacterial vaginosis-associated bacteria.</title>
        <authorList>
            <person name="Abdelmaksoud A.A."/>
            <person name="Koparde V.N."/>
            <person name="Sheth N.U."/>
            <person name="Serrano M.G."/>
            <person name="Glascock A.L."/>
            <person name="Fettweis J.M."/>
            <person name="Strauss Iii J.F."/>
            <person name="Buck G.A."/>
            <person name="Jefferson K.K."/>
        </authorList>
    </citation>
    <scope>NUCLEOTIDE SEQUENCE [LARGE SCALE GENOMIC DNA]</scope>
    <source>
        <strain evidence="6 7">VMC3</strain>
    </source>
</reference>
<proteinExistence type="predicted"/>
<dbReference type="AlphaFoldDB" id="A0A109DCJ7"/>
<keyword evidence="1 6" id="KW-0560">Oxidoreductase</keyword>
<dbReference type="Pfam" id="PF08534">
    <property type="entry name" value="Redoxin"/>
    <property type="match status" value="1"/>
</dbReference>
<accession>A0A109DCJ7</accession>
<dbReference type="InterPro" id="IPR002065">
    <property type="entry name" value="TPX"/>
</dbReference>
<dbReference type="InterPro" id="IPR036249">
    <property type="entry name" value="Thioredoxin-like_sf"/>
</dbReference>